<evidence type="ECO:0000256" key="2">
    <source>
        <dbReference type="ARBA" id="ARBA00022679"/>
    </source>
</evidence>
<dbReference type="AlphaFoldDB" id="A0ABD6A5S3"/>
<comment type="similarity">
    <text evidence="1">Belongs to the carbohydrate kinase PfkB family.</text>
</comment>
<evidence type="ECO:0000313" key="6">
    <source>
        <dbReference type="Proteomes" id="UP001596547"/>
    </source>
</evidence>
<keyword evidence="3 5" id="KW-0418">Kinase</keyword>
<evidence type="ECO:0000259" key="4">
    <source>
        <dbReference type="Pfam" id="PF00294"/>
    </source>
</evidence>
<dbReference type="PANTHER" id="PTHR43085">
    <property type="entry name" value="HEXOKINASE FAMILY MEMBER"/>
    <property type="match status" value="1"/>
</dbReference>
<accession>A0ABD6A5S3</accession>
<dbReference type="GO" id="GO:0016301">
    <property type="term" value="F:kinase activity"/>
    <property type="evidence" value="ECO:0007669"/>
    <property type="project" value="UniProtKB-KW"/>
</dbReference>
<dbReference type="SUPFAM" id="SSF53613">
    <property type="entry name" value="Ribokinase-like"/>
    <property type="match status" value="1"/>
</dbReference>
<dbReference type="InterPro" id="IPR011611">
    <property type="entry name" value="PfkB_dom"/>
</dbReference>
<name>A0ABD6A5S3_9EURY</name>
<dbReference type="GeneID" id="79314923"/>
<protein>
    <submittedName>
        <fullName evidence="5">Sugar kinase</fullName>
    </submittedName>
</protein>
<feature type="domain" description="Carbohydrate kinase PfkB" evidence="4">
    <location>
        <begin position="8"/>
        <end position="305"/>
    </location>
</feature>
<keyword evidence="2" id="KW-0808">Transferase</keyword>
<dbReference type="RefSeq" id="WP_276305346.1">
    <property type="nucleotide sequence ID" value="NZ_CP119992.1"/>
</dbReference>
<evidence type="ECO:0000256" key="3">
    <source>
        <dbReference type="ARBA" id="ARBA00022777"/>
    </source>
</evidence>
<dbReference type="EMBL" id="JBHTBF010000001">
    <property type="protein sequence ID" value="MFC7315944.1"/>
    <property type="molecule type" value="Genomic_DNA"/>
</dbReference>
<dbReference type="InterPro" id="IPR050306">
    <property type="entry name" value="PfkB_Carbo_kinase"/>
</dbReference>
<dbReference type="PANTHER" id="PTHR43085:SF15">
    <property type="entry name" value="2-DEHYDRO-3-DEOXYGLUCONOKINASE"/>
    <property type="match status" value="1"/>
</dbReference>
<reference evidence="5 6" key="1">
    <citation type="journal article" date="2019" name="Int. J. Syst. Evol. Microbiol.">
        <title>The Global Catalogue of Microorganisms (GCM) 10K type strain sequencing project: providing services to taxonomists for standard genome sequencing and annotation.</title>
        <authorList>
            <consortium name="The Broad Institute Genomics Platform"/>
            <consortium name="The Broad Institute Genome Sequencing Center for Infectious Disease"/>
            <person name="Wu L."/>
            <person name="Ma J."/>
        </authorList>
    </citation>
    <scope>NUCLEOTIDE SEQUENCE [LARGE SCALE GENOMIC DNA]</scope>
    <source>
        <strain evidence="5 6">PSR21</strain>
    </source>
</reference>
<evidence type="ECO:0000256" key="1">
    <source>
        <dbReference type="ARBA" id="ARBA00010688"/>
    </source>
</evidence>
<dbReference type="InterPro" id="IPR002173">
    <property type="entry name" value="Carboh/pur_kinase_PfkB_CS"/>
</dbReference>
<dbReference type="Proteomes" id="UP001596547">
    <property type="component" value="Unassembled WGS sequence"/>
</dbReference>
<sequence length="321" mass="33971">MTSHDPAVVTVGETMVLMNPKETGPLQYVSSFGKRIGGAESNVAIGLARLDHAAAWVSRLGDDPHGRYVRDTIRGAGVDTRSVRFDPDAPTGLMFKERRATGEGGVLYYRHGSAASRLEPGDVPDEALAGASYLHLTGITPALSDTCRDLCTDLVERCTDLGVRVSFDPNLRFSLWSESEMRETLLPLAAAADVVLPGLDEGEVLLGTDDPREIADEFRERGASEVVVKLGEDGAFVAAEGVAERVPAVSVERVVDPIGAGDGFAAGYLSGRLDGRPPVEAAERANAVGALATQVTGDIEGLPTRDELAAFLADDGRDVDR</sequence>
<proteinExistence type="inferred from homology"/>
<dbReference type="PROSITE" id="PS00584">
    <property type="entry name" value="PFKB_KINASES_2"/>
    <property type="match status" value="1"/>
</dbReference>
<dbReference type="CDD" id="cd01166">
    <property type="entry name" value="KdgK"/>
    <property type="match status" value="1"/>
</dbReference>
<dbReference type="InterPro" id="IPR029056">
    <property type="entry name" value="Ribokinase-like"/>
</dbReference>
<dbReference type="Gene3D" id="3.40.1190.20">
    <property type="match status" value="1"/>
</dbReference>
<gene>
    <name evidence="5" type="ORF">ACFQPE_03925</name>
</gene>
<comment type="caution">
    <text evidence="5">The sequence shown here is derived from an EMBL/GenBank/DDBJ whole genome shotgun (WGS) entry which is preliminary data.</text>
</comment>
<keyword evidence="6" id="KW-1185">Reference proteome</keyword>
<organism evidence="5 6">
    <name type="scientific">Halomarina halobia</name>
    <dbReference type="NCBI Taxonomy" id="3033386"/>
    <lineage>
        <taxon>Archaea</taxon>
        <taxon>Methanobacteriati</taxon>
        <taxon>Methanobacteriota</taxon>
        <taxon>Stenosarchaea group</taxon>
        <taxon>Halobacteria</taxon>
        <taxon>Halobacteriales</taxon>
        <taxon>Natronomonadaceae</taxon>
        <taxon>Halomarina</taxon>
    </lineage>
</organism>
<dbReference type="Pfam" id="PF00294">
    <property type="entry name" value="PfkB"/>
    <property type="match status" value="1"/>
</dbReference>
<evidence type="ECO:0000313" key="5">
    <source>
        <dbReference type="EMBL" id="MFC7315944.1"/>
    </source>
</evidence>